<comment type="caution">
    <text evidence="2">The sequence shown here is derived from an EMBL/GenBank/DDBJ whole genome shotgun (WGS) entry which is preliminary data.</text>
</comment>
<accession>A0AAD2G339</accession>
<evidence type="ECO:0000313" key="2">
    <source>
        <dbReference type="EMBL" id="CAJ1958548.1"/>
    </source>
</evidence>
<proteinExistence type="predicted"/>
<feature type="region of interest" description="Disordered" evidence="1">
    <location>
        <begin position="165"/>
        <end position="185"/>
    </location>
</feature>
<reference evidence="2" key="1">
    <citation type="submission" date="2023-08" db="EMBL/GenBank/DDBJ databases">
        <authorList>
            <person name="Audoor S."/>
            <person name="Bilcke G."/>
        </authorList>
    </citation>
    <scope>NUCLEOTIDE SEQUENCE</scope>
</reference>
<organism evidence="2 3">
    <name type="scientific">Cylindrotheca closterium</name>
    <dbReference type="NCBI Taxonomy" id="2856"/>
    <lineage>
        <taxon>Eukaryota</taxon>
        <taxon>Sar</taxon>
        <taxon>Stramenopiles</taxon>
        <taxon>Ochrophyta</taxon>
        <taxon>Bacillariophyta</taxon>
        <taxon>Bacillariophyceae</taxon>
        <taxon>Bacillariophycidae</taxon>
        <taxon>Bacillariales</taxon>
        <taxon>Bacillariaceae</taxon>
        <taxon>Cylindrotheca</taxon>
    </lineage>
</organism>
<sequence>MSQRSMMMNYNLPNTNQQFLGTNLGEESAQGMAVGPNYANRTMLSMASNTQTNNSNHQARFQQAACTRVPCQARGMSTDHNALTSYLEIPTDAVHGLHLLCSHPTCRTAGVKFRYCYYCKKPVTKQNFRSRHLHADLAENEKKNTSAPLPIIPLLPASTGGPVCLPASTTSAPPSPPTAQQQTKATLFGNSESTISPRSNLQSLIDAANANKKRPREEPLSNTQQRQWANLLTERPSNMMLTPGWLSKVISTSAPNNPRAPGPFPRATPSPLDQESRWNQLLLERPDGSEDGEKVNTWLVQVLEVSAPTHWKSPASLDSYEGLKQRLNSPSSLSGGNLQQPYLTSDDMEPNMEPFSKKKKM</sequence>
<evidence type="ECO:0000313" key="3">
    <source>
        <dbReference type="Proteomes" id="UP001295423"/>
    </source>
</evidence>
<dbReference type="AlphaFoldDB" id="A0AAD2G339"/>
<feature type="region of interest" description="Disordered" evidence="1">
    <location>
        <begin position="322"/>
        <end position="361"/>
    </location>
</feature>
<feature type="compositionally biased region" description="Low complexity" evidence="1">
    <location>
        <begin position="327"/>
        <end position="338"/>
    </location>
</feature>
<protein>
    <submittedName>
        <fullName evidence="2">Uncharacterized protein</fullName>
    </submittedName>
</protein>
<name>A0AAD2G339_9STRA</name>
<dbReference type="EMBL" id="CAKOGP040001980">
    <property type="protein sequence ID" value="CAJ1958548.1"/>
    <property type="molecule type" value="Genomic_DNA"/>
</dbReference>
<gene>
    <name evidence="2" type="ORF">CYCCA115_LOCUS17231</name>
</gene>
<dbReference type="Proteomes" id="UP001295423">
    <property type="component" value="Unassembled WGS sequence"/>
</dbReference>
<evidence type="ECO:0000256" key="1">
    <source>
        <dbReference type="SAM" id="MobiDB-lite"/>
    </source>
</evidence>
<feature type="compositionally biased region" description="Low complexity" evidence="1">
    <location>
        <begin position="166"/>
        <end position="183"/>
    </location>
</feature>
<feature type="region of interest" description="Disordered" evidence="1">
    <location>
        <begin position="252"/>
        <end position="273"/>
    </location>
</feature>
<feature type="compositionally biased region" description="Pro residues" evidence="1">
    <location>
        <begin position="258"/>
        <end position="268"/>
    </location>
</feature>
<keyword evidence="3" id="KW-1185">Reference proteome</keyword>